<protein>
    <submittedName>
        <fullName evidence="1">Uncharacterized protein</fullName>
    </submittedName>
</protein>
<gene>
    <name evidence="1" type="ORF">LptCag_2306</name>
</gene>
<dbReference type="Proteomes" id="UP000029452">
    <property type="component" value="Unassembled WGS sequence"/>
</dbReference>
<comment type="caution">
    <text evidence="1">The sequence shown here is derived from an EMBL/GenBank/DDBJ whole genome shotgun (WGS) entry which is preliminary data.</text>
</comment>
<dbReference type="EMBL" id="JPGK01000001">
    <property type="protein sequence ID" value="KGA94872.1"/>
    <property type="molecule type" value="Genomic_DNA"/>
</dbReference>
<name>A0A094WGT8_9BACT</name>
<reference evidence="1 2" key="1">
    <citation type="submission" date="2014-06" db="EMBL/GenBank/DDBJ databases">
        <title>Draft genome sequence of iron oxidizing acidophile Leptospirillum ferriphilum DSM14647.</title>
        <authorList>
            <person name="Cardenas J.P."/>
            <person name="Lazcano M."/>
            <person name="Ossandon F.J."/>
            <person name="Corbett M."/>
            <person name="Holmes D.S."/>
            <person name="Watkin E."/>
        </authorList>
    </citation>
    <scope>NUCLEOTIDE SEQUENCE [LARGE SCALE GENOMIC DNA]</scope>
    <source>
        <strain evidence="1 2">DSM 14647</strain>
    </source>
</reference>
<accession>A0A094WGT8</accession>
<evidence type="ECO:0000313" key="1">
    <source>
        <dbReference type="EMBL" id="KGA94872.1"/>
    </source>
</evidence>
<proteinExistence type="predicted"/>
<dbReference type="AlphaFoldDB" id="A0A094WGT8"/>
<organism evidence="1 2">
    <name type="scientific">Leptospirillum ferriphilum</name>
    <dbReference type="NCBI Taxonomy" id="178606"/>
    <lineage>
        <taxon>Bacteria</taxon>
        <taxon>Pseudomonadati</taxon>
        <taxon>Nitrospirota</taxon>
        <taxon>Nitrospiria</taxon>
        <taxon>Nitrospirales</taxon>
        <taxon>Nitrospiraceae</taxon>
        <taxon>Leptospirillum</taxon>
    </lineage>
</organism>
<dbReference type="PATRIC" id="fig|178606.4.peg.84"/>
<evidence type="ECO:0000313" key="2">
    <source>
        <dbReference type="Proteomes" id="UP000029452"/>
    </source>
</evidence>
<sequence length="40" mass="4492">MLFGLIRLSVNGIDTLRVAETLPEVFPKNPDNGESYKDIE</sequence>